<keyword evidence="2" id="KW-1185">Reference proteome</keyword>
<evidence type="ECO:0000313" key="1">
    <source>
        <dbReference type="EMBL" id="PSR83695.1"/>
    </source>
</evidence>
<dbReference type="Proteomes" id="UP000241462">
    <property type="component" value="Unassembled WGS sequence"/>
</dbReference>
<name>A0A2T3A6E2_9PEZI</name>
<dbReference type="AlphaFoldDB" id="A0A2T3A6E2"/>
<sequence length="171" mass="18705">MCQRPDCRCSRHVLGSATTCSGPSQSAERGPRPEKGVYLDRVARLGPRSYTQQMVPGETNTLKMCEMSWLGLSPALETTENHPGRPCPSVCLDNGQCCCGKTAKLLLWLVTKASSHYRNDARQLCFSSTDLTWVGDCPSRHCHRRTVPSLVISGQSRGTCLADPIIPISGR</sequence>
<gene>
    <name evidence="1" type="ORF">BD289DRAFT_278372</name>
</gene>
<evidence type="ECO:0000313" key="2">
    <source>
        <dbReference type="Proteomes" id="UP000241462"/>
    </source>
</evidence>
<dbReference type="InParanoid" id="A0A2T3A6E2"/>
<protein>
    <submittedName>
        <fullName evidence="1">Uncharacterized protein</fullName>
    </submittedName>
</protein>
<organism evidence="1 2">
    <name type="scientific">Coniella lustricola</name>
    <dbReference type="NCBI Taxonomy" id="2025994"/>
    <lineage>
        <taxon>Eukaryota</taxon>
        <taxon>Fungi</taxon>
        <taxon>Dikarya</taxon>
        <taxon>Ascomycota</taxon>
        <taxon>Pezizomycotina</taxon>
        <taxon>Sordariomycetes</taxon>
        <taxon>Sordariomycetidae</taxon>
        <taxon>Diaporthales</taxon>
        <taxon>Schizoparmaceae</taxon>
        <taxon>Coniella</taxon>
    </lineage>
</organism>
<dbReference type="EMBL" id="KZ678456">
    <property type="protein sequence ID" value="PSR83695.1"/>
    <property type="molecule type" value="Genomic_DNA"/>
</dbReference>
<reference evidence="1 2" key="1">
    <citation type="journal article" date="2018" name="Mycol. Prog.">
        <title>Coniella lustricola, a new species from submerged detritus.</title>
        <authorList>
            <person name="Raudabaugh D.B."/>
            <person name="Iturriaga T."/>
            <person name="Carver A."/>
            <person name="Mondo S."/>
            <person name="Pangilinan J."/>
            <person name="Lipzen A."/>
            <person name="He G."/>
            <person name="Amirebrahimi M."/>
            <person name="Grigoriev I.V."/>
            <person name="Miller A.N."/>
        </authorList>
    </citation>
    <scope>NUCLEOTIDE SEQUENCE [LARGE SCALE GENOMIC DNA]</scope>
    <source>
        <strain evidence="1 2">B22-T-1</strain>
    </source>
</reference>
<accession>A0A2T3A6E2</accession>
<proteinExistence type="predicted"/>